<reference evidence="3 4" key="1">
    <citation type="submission" date="2019-02" db="EMBL/GenBank/DDBJ databases">
        <title>Bacterial novel species isolated from soil.</title>
        <authorList>
            <person name="Jung H.-Y."/>
        </authorList>
    </citation>
    <scope>NUCLEOTIDE SEQUENCE [LARGE SCALE GENOMIC DNA]</scope>
    <source>
        <strain evidence="3 4">1-3-3-3</strain>
    </source>
</reference>
<dbReference type="PANTHER" id="PTHR31778">
    <property type="entry name" value="BUD SITE SELECTION PROTEIN RAX2"/>
    <property type="match status" value="1"/>
</dbReference>
<dbReference type="RefSeq" id="WP_129922332.1">
    <property type="nucleotide sequence ID" value="NZ_SEWE01000044.1"/>
</dbReference>
<feature type="signal peptide" evidence="1">
    <location>
        <begin position="1"/>
        <end position="28"/>
    </location>
</feature>
<dbReference type="Gene3D" id="2.130.10.10">
    <property type="entry name" value="YVTN repeat-like/Quinoprotein amine dehydrogenase"/>
    <property type="match status" value="1"/>
</dbReference>
<evidence type="ECO:0000256" key="1">
    <source>
        <dbReference type="SAM" id="SignalP"/>
    </source>
</evidence>
<protein>
    <recommendedName>
        <fullName evidence="2">Rax2-like C-terminal domain-containing protein</fullName>
    </recommendedName>
</protein>
<name>A0A4Q5L9K9_9BACT</name>
<evidence type="ECO:0000313" key="4">
    <source>
        <dbReference type="Proteomes" id="UP000294155"/>
    </source>
</evidence>
<dbReference type="Gene3D" id="2.80.10.50">
    <property type="match status" value="1"/>
</dbReference>
<dbReference type="OrthoDB" id="9761875at2"/>
<dbReference type="EMBL" id="SEWE01000044">
    <property type="protein sequence ID" value="RYU77732.1"/>
    <property type="molecule type" value="Genomic_DNA"/>
</dbReference>
<sequence length="819" mass="83229">MTKTLSRLRATQIALALLMLVTALPAWAQNGPLDQAVRQPTGPDDNRWADGFGFPNIPSNVRAMAVAPNGDVFVGGDFLDAGGDPTADRLARWDGTAWHGVGAGMNGTIRAIVIMPNGDVVVGGDFSAIGTVATVRALARWDGTAWRGFGNGVPSGIVSSLAVAPNGDLLVGGNFQDLAGLSFADRVARWNGTSWSTLGPGITSVVSTVYALAVLPNGDVVAGGSFSDAGGNTAADRVARWDGTAWQAYGTGLNGDVLALTVLPDGQLVAGGAFTRAGGTTASSYLARWDGTAWQGYGAGLSNSVASLAVLPGGQLAAGGDFINAGGNADADYVARWDGSAWQAYGPAAGVRTLALAVDASGRLLAGGQRTGGDDSTEHLRRWSGTTWETLADRRQHGFGFIVRAVAVAANGDLLAGGDFVNAEGDPAISGIARWNGRRWVALGPGLNGAVNSIAVAPNGDILAAGDFYNAGGNNNADWTARWDGNAWQALASGPPTFASAITVAANGDIYAGGVSASGNGYLAVYNGTSWRIITSTLSGPTLSAGGPVRSLVPAPGGGVYVGGGFLSVGPAGTQYLARYNGSSWSSVGALGSGGQVSVGVFALALSPNGDLLVGGNFVNAGGNPDADYVARYSGSALLPLGTGSRMPARALAVAANNDVYVGGDFTGTTAQPELNRVMRWDGTAWQPLGTGLDATVIALAVAPNGNVLAGGYFSSVGDLSKTSAYFALYQPNGPLAAGNSTPQVPLELYPNPAREKATLLLPAARLARRAQLLDALGRPVRTLAVPAGAVRLTVDLRGVMPGYYLLRCDGQSVRLLVE</sequence>
<dbReference type="GO" id="GO:1902929">
    <property type="term" value="C:plasma membrane of growing cell tip"/>
    <property type="evidence" value="ECO:0007669"/>
    <property type="project" value="TreeGrafter"/>
</dbReference>
<dbReference type="SUPFAM" id="SSF50965">
    <property type="entry name" value="Galactose oxidase, central domain"/>
    <property type="match status" value="2"/>
</dbReference>
<proteinExistence type="predicted"/>
<feature type="chain" id="PRO_5020192439" description="Rax2-like C-terminal domain-containing protein" evidence="1">
    <location>
        <begin position="29"/>
        <end position="819"/>
    </location>
</feature>
<comment type="caution">
    <text evidence="3">The sequence shown here is derived from an EMBL/GenBank/DDBJ whole genome shotgun (WGS) entry which is preliminary data.</text>
</comment>
<feature type="domain" description="Rax2-like C-terminal" evidence="2">
    <location>
        <begin position="206"/>
        <end position="347"/>
    </location>
</feature>
<gene>
    <name evidence="3" type="ORF">EWM57_16885</name>
</gene>
<dbReference type="Pfam" id="PF12768">
    <property type="entry name" value="Rax2"/>
    <property type="match status" value="2"/>
</dbReference>
<keyword evidence="1" id="KW-0732">Signal</keyword>
<dbReference type="PANTHER" id="PTHR31778:SF2">
    <property type="entry name" value="BUD SITE SELECTION PROTEIN RAX2"/>
    <property type="match status" value="1"/>
</dbReference>
<dbReference type="SUPFAM" id="SSF63829">
    <property type="entry name" value="Calcium-dependent phosphotriesterase"/>
    <property type="match status" value="1"/>
</dbReference>
<dbReference type="InterPro" id="IPR024982">
    <property type="entry name" value="Rax2-like_C"/>
</dbReference>
<keyword evidence="4" id="KW-1185">Reference proteome</keyword>
<organism evidence="3 4">
    <name type="scientific">Hymenobacter persicinus</name>
    <dbReference type="NCBI Taxonomy" id="2025506"/>
    <lineage>
        <taxon>Bacteria</taxon>
        <taxon>Pseudomonadati</taxon>
        <taxon>Bacteroidota</taxon>
        <taxon>Cytophagia</taxon>
        <taxon>Cytophagales</taxon>
        <taxon>Hymenobacteraceae</taxon>
        <taxon>Hymenobacter</taxon>
    </lineage>
</organism>
<dbReference type="InterPro" id="IPR015943">
    <property type="entry name" value="WD40/YVTN_repeat-like_dom_sf"/>
</dbReference>
<dbReference type="SUPFAM" id="SSF101898">
    <property type="entry name" value="NHL repeat"/>
    <property type="match status" value="1"/>
</dbReference>
<accession>A0A4Q5L9K9</accession>
<evidence type="ECO:0000259" key="2">
    <source>
        <dbReference type="Pfam" id="PF12768"/>
    </source>
</evidence>
<dbReference type="Proteomes" id="UP000294155">
    <property type="component" value="Unassembled WGS sequence"/>
</dbReference>
<dbReference type="InterPro" id="IPR011043">
    <property type="entry name" value="Gal_Oxase/kelch_b-propeller"/>
</dbReference>
<feature type="domain" description="Rax2-like C-terminal" evidence="2">
    <location>
        <begin position="406"/>
        <end position="538"/>
    </location>
</feature>
<dbReference type="AlphaFoldDB" id="A0A4Q5L9K9"/>
<evidence type="ECO:0000313" key="3">
    <source>
        <dbReference type="EMBL" id="RYU77732.1"/>
    </source>
</evidence>